<keyword evidence="4" id="KW-0547">Nucleotide-binding</keyword>
<comment type="subcellular location">
    <subcellularLocation>
        <location evidence="1">Membrane</location>
        <topology evidence="1">Multi-pass membrane protein</topology>
    </subcellularLocation>
</comment>
<evidence type="ECO:0000313" key="13">
    <source>
        <dbReference type="Proteomes" id="UP001595075"/>
    </source>
</evidence>
<evidence type="ECO:0000256" key="3">
    <source>
        <dbReference type="ARBA" id="ARBA00022692"/>
    </source>
</evidence>
<dbReference type="InterPro" id="IPR003593">
    <property type="entry name" value="AAA+_ATPase"/>
</dbReference>
<proteinExistence type="predicted"/>
<feature type="transmembrane region" description="Helical" evidence="9">
    <location>
        <begin position="1131"/>
        <end position="1158"/>
    </location>
</feature>
<feature type="region of interest" description="Disordered" evidence="8">
    <location>
        <begin position="866"/>
        <end position="891"/>
    </location>
</feature>
<sequence>MSRYGDGLVPRDLKALNSTALNNNFGPFLNIPGKATFDFTLLFEETILSIGPSALLLLLIPPRALRLLKTPRKVTGSYLQTTKITLLAIFSILQIVNIAEVSQSSLRTRASLAAALLSLAASLGLCLLSNIEHTRNIRPSSIINLYLLLTIPFDAAQVRTRWLRGENVAGNGIASAILAVKLSLLISEAIEKRDLLFAPFISPSPEATSGLYSRGFFWWLNPLFRLGFSNVVNDSDLFSADEDLLSKSLQTKFSRHWVNRDKYPKKHTLVWVMLRTMVKPLAASVPPRLALTFFRFMQPLLIRRIIELVGEPNSKSADNRGWGLTAAVGLVFLGVALTAGAYQHKANRMATMVRGSLVNAVYAQTLDLSITSLDESAAVTLMSSDVERICEAIIPIHSMWSSPIEIALAIWFLSREIGVALLGPLFVTALAISGPFLLSARMGKAQVGWIEKIQTRIDTTAKMLESLKGVKMLGLSHKVFGIVSQLRLEEMISSLKMRKLMVGMIAFGNISDILAPGAAFAIYVIVASVNGQTLDVTSAYTALSLIALLVAPIRAFVFSTPPLIAAIGCFDRIETFLSSPTKKDHRMILPDSGAHTDSVPKSLSAFESSGHGSDIELSEFSPQKPSSSSAAIVVKNLTLAWSDVESDSSVIKDVTFEILPGQLTMIVGPVGCGKSSLLRGLLGETPSSKGNVYINHAHASFVGQVPWIQNDTVRQNIIGVTAFEPEWYVKVVHACALDEDIERLAEGENTIVGSAGACLSGGQRLRVAFARAVYSRKQVLILDDVFSGLDATSEDRIFSRLLGKTGLLRQLGTTVILVTHAVHRLSYSDHIISLNSSGSISEQGTFQQVMSSDGYVANLAARHTTESEDGIAESPAPPKAPTDDTARQNATADLNRPVGNWSVYKYYFASAGWRNVWVLAGLTVCNAAFERFPDVWVKFWTSAVTAHGNLVNGLYLGVLLGVEVLAMVAIMSLATLLFVTMIPNSAIFLHQQLLETVQNAPLSFFTTTDVGQIVNRFSQDLAVVDTELPLAALILTNNLVTAIIQAILICVTTSYFAAVLPFIMIVVYFIQKFYLRTSRQLRLMDLEAKAPLYSNFLETLSGLVTIRAFGWEKDMEKRSMLLLDASQRPFYLLYCIQRWLSLVVDLMVAVLAVLLVALIVQFRHRMEPGFVGVALLNIMSFSMVLSVVVQHWTMIETSVGAVSRIQSFVKSTNSENLPEECQEVPLEWPSQGSIEVSNLSATYSRDLDPSLNDVSISIPGGQKLGICGSSGSGKSSFVALLFHMLNIQNGTITIDGTDISKIPRQKLRESLSVIPQEPIFLKGTIRQNLDPLDLGTESAAALALQKVGLWTIVSDAGGLDVAMEPEDLLSHGQRQLFCLARAMLRSSKILIIDEATASVDLQTDELMQRIIAEEFKKCTVIAVAHRLQTIRDYDRIAVFGDGRIVEYGEPDVLLENEGSRFRALWDS</sequence>
<dbReference type="Pfam" id="PF00005">
    <property type="entry name" value="ABC_tran"/>
    <property type="match status" value="2"/>
</dbReference>
<evidence type="ECO:0000259" key="10">
    <source>
        <dbReference type="PROSITE" id="PS50893"/>
    </source>
</evidence>
<keyword evidence="5" id="KW-0067">ATP-binding</keyword>
<keyword evidence="3 9" id="KW-0812">Transmembrane</keyword>
<evidence type="ECO:0000256" key="4">
    <source>
        <dbReference type="ARBA" id="ARBA00022741"/>
    </source>
</evidence>
<keyword evidence="2" id="KW-0813">Transport</keyword>
<dbReference type="InterPro" id="IPR003439">
    <property type="entry name" value="ABC_transporter-like_ATP-bd"/>
</dbReference>
<dbReference type="InterPro" id="IPR036640">
    <property type="entry name" value="ABC1_TM_sf"/>
</dbReference>
<feature type="domain" description="ABC transporter" evidence="10">
    <location>
        <begin position="632"/>
        <end position="862"/>
    </location>
</feature>
<feature type="transmembrane region" description="Helical" evidence="9">
    <location>
        <begin position="538"/>
        <end position="557"/>
    </location>
</feature>
<feature type="transmembrane region" description="Helical" evidence="9">
    <location>
        <begin position="1043"/>
        <end position="1070"/>
    </location>
</feature>
<dbReference type="Pfam" id="PF24357">
    <property type="entry name" value="TMD0_ABC"/>
    <property type="match status" value="1"/>
</dbReference>
<dbReference type="PROSITE" id="PS00211">
    <property type="entry name" value="ABC_TRANSPORTER_1"/>
    <property type="match status" value="1"/>
</dbReference>
<evidence type="ECO:0000256" key="8">
    <source>
        <dbReference type="SAM" id="MobiDB-lite"/>
    </source>
</evidence>
<dbReference type="CDD" id="cd03250">
    <property type="entry name" value="ABCC_MRP_domain1"/>
    <property type="match status" value="1"/>
</dbReference>
<evidence type="ECO:0000256" key="2">
    <source>
        <dbReference type="ARBA" id="ARBA00022448"/>
    </source>
</evidence>
<reference evidence="12 13" key="1">
    <citation type="journal article" date="2024" name="Commun. Biol.">
        <title>Comparative genomic analysis of thermophilic fungi reveals convergent evolutionary adaptations and gene losses.</title>
        <authorList>
            <person name="Steindorff A.S."/>
            <person name="Aguilar-Pontes M.V."/>
            <person name="Robinson A.J."/>
            <person name="Andreopoulos B."/>
            <person name="LaButti K."/>
            <person name="Kuo A."/>
            <person name="Mondo S."/>
            <person name="Riley R."/>
            <person name="Otillar R."/>
            <person name="Haridas S."/>
            <person name="Lipzen A."/>
            <person name="Grimwood J."/>
            <person name="Schmutz J."/>
            <person name="Clum A."/>
            <person name="Reid I.D."/>
            <person name="Moisan M.C."/>
            <person name="Butler G."/>
            <person name="Nguyen T.T.M."/>
            <person name="Dewar K."/>
            <person name="Conant G."/>
            <person name="Drula E."/>
            <person name="Henrissat B."/>
            <person name="Hansel C."/>
            <person name="Singer S."/>
            <person name="Hutchinson M.I."/>
            <person name="de Vries R.P."/>
            <person name="Natvig D.O."/>
            <person name="Powell A.J."/>
            <person name="Tsang A."/>
            <person name="Grigoriev I.V."/>
        </authorList>
    </citation>
    <scope>NUCLEOTIDE SEQUENCE [LARGE SCALE GENOMIC DNA]</scope>
    <source>
        <strain evidence="12 13">CBS 494.80</strain>
    </source>
</reference>
<feature type="transmembrane region" description="Helical" evidence="9">
    <location>
        <begin position="500"/>
        <end position="526"/>
    </location>
</feature>
<evidence type="ECO:0000256" key="5">
    <source>
        <dbReference type="ARBA" id="ARBA00022840"/>
    </source>
</evidence>
<evidence type="ECO:0000259" key="11">
    <source>
        <dbReference type="PROSITE" id="PS50929"/>
    </source>
</evidence>
<dbReference type="InterPro" id="IPR056227">
    <property type="entry name" value="TMD0_ABC"/>
</dbReference>
<dbReference type="Proteomes" id="UP001595075">
    <property type="component" value="Unassembled WGS sequence"/>
</dbReference>
<feature type="transmembrane region" description="Helical" evidence="9">
    <location>
        <begin position="81"/>
        <end position="99"/>
    </location>
</feature>
<dbReference type="Pfam" id="PF00664">
    <property type="entry name" value="ABC_membrane"/>
    <property type="match status" value="1"/>
</dbReference>
<evidence type="ECO:0000313" key="12">
    <source>
        <dbReference type="EMBL" id="KAL2062648.1"/>
    </source>
</evidence>
<evidence type="ECO:0000256" key="6">
    <source>
        <dbReference type="ARBA" id="ARBA00022989"/>
    </source>
</evidence>
<evidence type="ECO:0000256" key="1">
    <source>
        <dbReference type="ARBA" id="ARBA00004141"/>
    </source>
</evidence>
<keyword evidence="7 9" id="KW-0472">Membrane</keyword>
<feature type="transmembrane region" description="Helical" evidence="9">
    <location>
        <begin position="39"/>
        <end position="60"/>
    </location>
</feature>
<dbReference type="InterPro" id="IPR050173">
    <property type="entry name" value="ABC_transporter_C-like"/>
</dbReference>
<keyword evidence="6 9" id="KW-1133">Transmembrane helix</keyword>
<feature type="domain" description="ABC transporter" evidence="10">
    <location>
        <begin position="1234"/>
        <end position="1466"/>
    </location>
</feature>
<dbReference type="Gene3D" id="3.40.50.300">
    <property type="entry name" value="P-loop containing nucleotide triphosphate hydrolases"/>
    <property type="match status" value="2"/>
</dbReference>
<dbReference type="CDD" id="cd03244">
    <property type="entry name" value="ABCC_MRP_domain2"/>
    <property type="match status" value="1"/>
</dbReference>
<protein>
    <submittedName>
        <fullName evidence="12">Uncharacterized protein</fullName>
    </submittedName>
</protein>
<dbReference type="InterPro" id="IPR044726">
    <property type="entry name" value="ABCC_6TM_D2"/>
</dbReference>
<feature type="domain" description="ABC transmembrane type-1" evidence="11">
    <location>
        <begin position="917"/>
        <end position="1197"/>
    </location>
</feature>
<dbReference type="InterPro" id="IPR011527">
    <property type="entry name" value="ABC1_TM_dom"/>
</dbReference>
<feature type="transmembrane region" description="Helical" evidence="9">
    <location>
        <begin position="322"/>
        <end position="342"/>
    </location>
</feature>
<dbReference type="Gene3D" id="1.20.1560.10">
    <property type="entry name" value="ABC transporter type 1, transmembrane domain"/>
    <property type="match status" value="2"/>
</dbReference>
<dbReference type="InterPro" id="IPR017871">
    <property type="entry name" value="ABC_transporter-like_CS"/>
</dbReference>
<dbReference type="EMBL" id="JAZHXI010000016">
    <property type="protein sequence ID" value="KAL2062648.1"/>
    <property type="molecule type" value="Genomic_DNA"/>
</dbReference>
<evidence type="ECO:0000256" key="9">
    <source>
        <dbReference type="SAM" id="Phobius"/>
    </source>
</evidence>
<dbReference type="InterPro" id="IPR044746">
    <property type="entry name" value="ABCC_6TM_D1"/>
</dbReference>
<gene>
    <name evidence="12" type="ORF">VTL71DRAFT_5720</name>
</gene>
<dbReference type="InterPro" id="IPR027417">
    <property type="entry name" value="P-loop_NTPase"/>
</dbReference>
<dbReference type="PANTHER" id="PTHR24223:SF269">
    <property type="entry name" value="ABC MULTIDRUG TRANSPORTER (EUROFUNG)-RELATED"/>
    <property type="match status" value="1"/>
</dbReference>
<feature type="transmembrane region" description="Helical" evidence="9">
    <location>
        <begin position="111"/>
        <end position="131"/>
    </location>
</feature>
<feature type="transmembrane region" description="Helical" evidence="9">
    <location>
        <begin position="1170"/>
        <end position="1189"/>
    </location>
</feature>
<dbReference type="PANTHER" id="PTHR24223">
    <property type="entry name" value="ATP-BINDING CASSETTE SUB-FAMILY C"/>
    <property type="match status" value="1"/>
</dbReference>
<comment type="caution">
    <text evidence="12">The sequence shown here is derived from an EMBL/GenBank/DDBJ whole genome shotgun (WGS) entry which is preliminary data.</text>
</comment>
<dbReference type="CDD" id="cd18580">
    <property type="entry name" value="ABC_6TM_ABCC_D2"/>
    <property type="match status" value="1"/>
</dbReference>
<feature type="transmembrane region" description="Helical" evidence="9">
    <location>
        <begin position="419"/>
        <end position="438"/>
    </location>
</feature>
<feature type="domain" description="ABC transmembrane type-1" evidence="11">
    <location>
        <begin position="289"/>
        <end position="565"/>
    </location>
</feature>
<dbReference type="SMART" id="SM00382">
    <property type="entry name" value="AAA"/>
    <property type="match status" value="2"/>
</dbReference>
<evidence type="ECO:0000256" key="7">
    <source>
        <dbReference type="ARBA" id="ARBA00023136"/>
    </source>
</evidence>
<dbReference type="SUPFAM" id="SSF52540">
    <property type="entry name" value="P-loop containing nucleoside triphosphate hydrolases"/>
    <property type="match status" value="2"/>
</dbReference>
<dbReference type="CDD" id="cd18579">
    <property type="entry name" value="ABC_6TM_ABCC_D1"/>
    <property type="match status" value="1"/>
</dbReference>
<dbReference type="PROSITE" id="PS50893">
    <property type="entry name" value="ABC_TRANSPORTER_2"/>
    <property type="match status" value="2"/>
</dbReference>
<keyword evidence="13" id="KW-1185">Reference proteome</keyword>
<feature type="transmembrane region" description="Helical" evidence="9">
    <location>
        <begin position="954"/>
        <end position="979"/>
    </location>
</feature>
<organism evidence="12 13">
    <name type="scientific">Oculimacula yallundae</name>
    <dbReference type="NCBI Taxonomy" id="86028"/>
    <lineage>
        <taxon>Eukaryota</taxon>
        <taxon>Fungi</taxon>
        <taxon>Dikarya</taxon>
        <taxon>Ascomycota</taxon>
        <taxon>Pezizomycotina</taxon>
        <taxon>Leotiomycetes</taxon>
        <taxon>Helotiales</taxon>
        <taxon>Ploettnerulaceae</taxon>
        <taxon>Oculimacula</taxon>
    </lineage>
</organism>
<dbReference type="PROSITE" id="PS50929">
    <property type="entry name" value="ABC_TM1F"/>
    <property type="match status" value="2"/>
</dbReference>
<accession>A0ABR4C0V0</accession>
<name>A0ABR4C0V0_9HELO</name>
<dbReference type="SUPFAM" id="SSF90123">
    <property type="entry name" value="ABC transporter transmembrane region"/>
    <property type="match status" value="2"/>
</dbReference>